<dbReference type="eggNOG" id="COG3644">
    <property type="taxonomic scope" value="Bacteria"/>
</dbReference>
<evidence type="ECO:0008006" key="3">
    <source>
        <dbReference type="Google" id="ProtNLM"/>
    </source>
</evidence>
<proteinExistence type="predicted"/>
<accession>A3VJR1</accession>
<gene>
    <name evidence="1" type="ORF">RB2654_01610</name>
</gene>
<dbReference type="InterPro" id="IPR018715">
    <property type="entry name" value="DUF2239"/>
</dbReference>
<dbReference type="OrthoDB" id="282960at2"/>
<dbReference type="AlphaFoldDB" id="A3VJR1"/>
<dbReference type="RefSeq" id="WP_008328062.1">
    <property type="nucleotide sequence ID" value="NZ_CH902578.1"/>
</dbReference>
<sequence>MTEETFTAFQGTKRLASGTRRALETDLAPLGPHPEGLLVFSDLTGRETDLNLSGTPAPAPRGRPKMGVKAREITLLPRHWDWLAGQRGGASAALRRIVDDAMNAAPTDDPRAPDRAYRFLSAIAGNLPRFEEAIRALYAGDLRGFADAMDGWPDDLRDHALTLAGAGPQNA</sequence>
<dbReference type="Pfam" id="PF09998">
    <property type="entry name" value="DUF2239"/>
    <property type="match status" value="1"/>
</dbReference>
<protein>
    <recommendedName>
        <fullName evidence="3">DUF2239 domain-containing protein</fullName>
    </recommendedName>
</protein>
<evidence type="ECO:0000313" key="2">
    <source>
        <dbReference type="Proteomes" id="UP000002931"/>
    </source>
</evidence>
<dbReference type="Proteomes" id="UP000002931">
    <property type="component" value="Unassembled WGS sequence"/>
</dbReference>
<name>A3VJR1_9RHOB</name>
<dbReference type="HOGENOM" id="CLU_084995_0_0_5"/>
<keyword evidence="2" id="KW-1185">Reference proteome</keyword>
<organism evidence="1 2">
    <name type="scientific">Maritimibacter alkaliphilus HTCC2654</name>
    <dbReference type="NCBI Taxonomy" id="314271"/>
    <lineage>
        <taxon>Bacteria</taxon>
        <taxon>Pseudomonadati</taxon>
        <taxon>Pseudomonadota</taxon>
        <taxon>Alphaproteobacteria</taxon>
        <taxon>Rhodobacterales</taxon>
        <taxon>Roseobacteraceae</taxon>
        <taxon>Maritimibacter</taxon>
    </lineage>
</organism>
<reference evidence="1 2" key="1">
    <citation type="journal article" date="2010" name="J. Bacteriol.">
        <title>Genome sequences of Pelagibaca bermudensis HTCC2601T and Maritimibacter alkaliphilus HTCC2654T, the type strains of two marine Roseobacter genera.</title>
        <authorList>
            <person name="Thrash J.C."/>
            <person name="Cho J.C."/>
            <person name="Ferriera S."/>
            <person name="Johnson J."/>
            <person name="Vergin K.L."/>
            <person name="Giovannoni S.J."/>
        </authorList>
    </citation>
    <scope>NUCLEOTIDE SEQUENCE [LARGE SCALE GENOMIC DNA]</scope>
    <source>
        <strain evidence="1 2">HTCC2654</strain>
    </source>
</reference>
<evidence type="ECO:0000313" key="1">
    <source>
        <dbReference type="EMBL" id="EAQ11417.1"/>
    </source>
</evidence>
<comment type="caution">
    <text evidence="1">The sequence shown here is derived from an EMBL/GenBank/DDBJ whole genome shotgun (WGS) entry which is preliminary data.</text>
</comment>
<dbReference type="EMBL" id="AAMT01000015">
    <property type="protein sequence ID" value="EAQ11417.1"/>
    <property type="molecule type" value="Genomic_DNA"/>
</dbReference>